<sequence>MTNLDMEAAGDKLAAQLGVGPAEAAELSKISASVYENAWGDSIETVNLAIKGVYQNIGDTSKAEGGLEGVTTKALALAETFDQDLTMTTAAVGQLMRTGLADSADEAFDIITTGLQSSADKSGDFLETLNEYSTQWRRVGLDGQTATGLLSQALTAGARDADQVADAIGQFGERALAGGTAVDDAFKSIGLSSTEMAKLLGKGGDSAKLALQKTMDGLRGTKNETVKLNAAAALFGDPANVMGASLFALDPATAAAAAGMDKATGSTDRLVEAVGDNPKAALESFKRVALAELGAVAGVIVQFGMENEGAMRPLMYTFAGLAVLVLVVKAAMITYSAVATIVTAAHTLISASCWTVIGNWSRMMAIGLMVYVRLGAAAVASAATTAAAWLGSALAAIGTWVAAVVRAGAVAAAQFVMMAARAVVWAATMAAQWLIAMGPIGWVIAIVIGLVAIIVANWDKIRKFTGALWTWMLAKIRSTGQMILGFLTNLPLVSFFLRHWDRIKSGVVSKVTGLISFVRGLPGMITRALGNLGGLLVGKGADIVRGLWNGIRGMGRWLYGQLLGFARSMIPGPIAKALGIASPSRYMAEHVGRWIPAGVVQGIEAGQPQLTRTMADLVQAPPASAAMAAGQQMAPAGAPLTRSGAAAGVVVVRLETTGADSAMRTALQKIVRVEGRGNVQVAFGQ</sequence>
<keyword evidence="2" id="KW-1133">Transmembrane helix</keyword>
<feature type="transmembrane region" description="Helical" evidence="2">
    <location>
        <begin position="370"/>
        <end position="391"/>
    </location>
</feature>
<name>A0A918LRR5_9ACTN</name>
<comment type="caution">
    <text evidence="4">The sequence shown here is derived from an EMBL/GenBank/DDBJ whole genome shotgun (WGS) entry which is preliminary data.</text>
</comment>
<dbReference type="EMBL" id="BMQQ01000016">
    <property type="protein sequence ID" value="GGT43338.1"/>
    <property type="molecule type" value="Genomic_DNA"/>
</dbReference>
<reference evidence="4" key="2">
    <citation type="submission" date="2020-09" db="EMBL/GenBank/DDBJ databases">
        <authorList>
            <person name="Sun Q."/>
            <person name="Ohkuma M."/>
        </authorList>
    </citation>
    <scope>NUCLEOTIDE SEQUENCE</scope>
    <source>
        <strain evidence="4">JCM 3172</strain>
    </source>
</reference>
<accession>A0A918LRR5</accession>
<feature type="transmembrane region" description="Helical" evidence="2">
    <location>
        <begin position="432"/>
        <end position="458"/>
    </location>
</feature>
<dbReference type="InterPro" id="IPR010090">
    <property type="entry name" value="Phage_tape_meas"/>
</dbReference>
<dbReference type="Pfam" id="PF10145">
    <property type="entry name" value="PhageMin_Tail"/>
    <property type="match status" value="1"/>
</dbReference>
<reference evidence="4" key="1">
    <citation type="journal article" date="2014" name="Int. J. Syst. Evol. Microbiol.">
        <title>Complete genome sequence of Corynebacterium casei LMG S-19264T (=DSM 44701T), isolated from a smear-ripened cheese.</title>
        <authorList>
            <consortium name="US DOE Joint Genome Institute (JGI-PGF)"/>
            <person name="Walter F."/>
            <person name="Albersmeier A."/>
            <person name="Kalinowski J."/>
            <person name="Ruckert C."/>
        </authorList>
    </citation>
    <scope>NUCLEOTIDE SEQUENCE</scope>
    <source>
        <strain evidence="4">JCM 3172</strain>
    </source>
</reference>
<feature type="transmembrane region" description="Helical" evidence="2">
    <location>
        <begin position="314"/>
        <end position="332"/>
    </location>
</feature>
<evidence type="ECO:0000256" key="2">
    <source>
        <dbReference type="SAM" id="Phobius"/>
    </source>
</evidence>
<dbReference type="Proteomes" id="UP000619486">
    <property type="component" value="Unassembled WGS sequence"/>
</dbReference>
<keyword evidence="2" id="KW-0812">Transmembrane</keyword>
<keyword evidence="1" id="KW-1188">Viral release from host cell</keyword>
<evidence type="ECO:0000259" key="3">
    <source>
        <dbReference type="Pfam" id="PF10145"/>
    </source>
</evidence>
<evidence type="ECO:0000256" key="1">
    <source>
        <dbReference type="ARBA" id="ARBA00022612"/>
    </source>
</evidence>
<protein>
    <recommendedName>
        <fullName evidence="3">Phage tail tape measure protein domain-containing protein</fullName>
    </recommendedName>
</protein>
<feature type="transmembrane region" description="Helical" evidence="2">
    <location>
        <begin position="338"/>
        <end position="358"/>
    </location>
</feature>
<feature type="transmembrane region" description="Helical" evidence="2">
    <location>
        <begin position="397"/>
        <end position="420"/>
    </location>
</feature>
<evidence type="ECO:0000313" key="5">
    <source>
        <dbReference type="Proteomes" id="UP000619486"/>
    </source>
</evidence>
<gene>
    <name evidence="4" type="ORF">GCM10014713_41250</name>
</gene>
<feature type="domain" description="Phage tail tape measure protein" evidence="3">
    <location>
        <begin position="65"/>
        <end position="236"/>
    </location>
</feature>
<organism evidence="4 5">
    <name type="scientific">Streptomyces purpureus</name>
    <dbReference type="NCBI Taxonomy" id="1951"/>
    <lineage>
        <taxon>Bacteria</taxon>
        <taxon>Bacillati</taxon>
        <taxon>Actinomycetota</taxon>
        <taxon>Actinomycetes</taxon>
        <taxon>Kitasatosporales</taxon>
        <taxon>Streptomycetaceae</taxon>
        <taxon>Streptomyces</taxon>
    </lineage>
</organism>
<evidence type="ECO:0000313" key="4">
    <source>
        <dbReference type="EMBL" id="GGT43338.1"/>
    </source>
</evidence>
<keyword evidence="2" id="KW-0472">Membrane</keyword>
<dbReference type="PANTHER" id="PTHR37813:SF1">
    <property type="entry name" value="FELS-2 PROPHAGE PROTEIN"/>
    <property type="match status" value="1"/>
</dbReference>
<dbReference type="PANTHER" id="PTHR37813">
    <property type="entry name" value="FELS-2 PROPHAGE PROTEIN"/>
    <property type="match status" value="1"/>
</dbReference>
<proteinExistence type="predicted"/>
<dbReference type="RefSeq" id="WP_189203008.1">
    <property type="nucleotide sequence ID" value="NZ_BMQQ01000016.1"/>
</dbReference>
<dbReference type="AlphaFoldDB" id="A0A918LRR5"/>
<keyword evidence="5" id="KW-1185">Reference proteome</keyword>